<gene>
    <name evidence="5" type="primary">GPR98_7</name>
    <name evidence="5" type="ORF">EIP91_011351</name>
</gene>
<dbReference type="STRING" id="92696.A0A4R0QZR3"/>
<keyword evidence="1" id="KW-0677">Repeat</keyword>
<evidence type="ECO:0000313" key="5">
    <source>
        <dbReference type="EMBL" id="TCD59822.1"/>
    </source>
</evidence>
<dbReference type="OrthoDB" id="5985073at2759"/>
<dbReference type="PANTHER" id="PTHR45964:SF5">
    <property type="entry name" value="WSCD FAMILY MEMBER CG9164"/>
    <property type="match status" value="1"/>
</dbReference>
<accession>A0A4R0QZR3</accession>
<dbReference type="InterPro" id="IPR002889">
    <property type="entry name" value="WSC_carb-bd"/>
</dbReference>
<keyword evidence="5" id="KW-0675">Receptor</keyword>
<evidence type="ECO:0000256" key="1">
    <source>
        <dbReference type="ARBA" id="ARBA00022737"/>
    </source>
</evidence>
<protein>
    <submittedName>
        <fullName evidence="5">G-protein-coupled receptor</fullName>
    </submittedName>
</protein>
<keyword evidence="3" id="KW-0732">Signal</keyword>
<dbReference type="Proteomes" id="UP000292702">
    <property type="component" value="Unassembled WGS sequence"/>
</dbReference>
<sequence length="296" mass="31483">MLFSAPFVLSALAVIPFVAAASVNDRGLEVRAAAPACDTLGGVYIDYDLKGCAHDSASRALTGYYQHASGDGYMDAILCTALCAVRNYTISGVETGRECYCGNEFSNDEGYALPASSCPQQVSGYAAGGPWALSIYEATRWWVQFSSPGCTIPAGWQADAWQYLYCAGDGPNRALTGYYFKSNSMSLDLCTSTCASKGFRMAGVEVGYECYCGNEMENGEGLIIDSKSCTNSFPVGPSKTTIDGDHGAGGQWALSVYSIKGMNRALNKPPPPIPSAPKTKRSPKEMHFGRNTPSSL</sequence>
<proteinExistence type="predicted"/>
<dbReference type="AlphaFoldDB" id="A0A4R0QZR3"/>
<comment type="caution">
    <text evidence="5">The sequence shown here is derived from an EMBL/GenBank/DDBJ whole genome shotgun (WGS) entry which is preliminary data.</text>
</comment>
<dbReference type="EMBL" id="RWJN01000729">
    <property type="protein sequence ID" value="TCD59822.1"/>
    <property type="molecule type" value="Genomic_DNA"/>
</dbReference>
<dbReference type="PROSITE" id="PS51212">
    <property type="entry name" value="WSC"/>
    <property type="match status" value="2"/>
</dbReference>
<feature type="chain" id="PRO_5020223708" evidence="3">
    <location>
        <begin position="21"/>
        <end position="296"/>
    </location>
</feature>
<dbReference type="PANTHER" id="PTHR45964">
    <property type="entry name" value="WSCD FAMILY MEMBER CG9164"/>
    <property type="match status" value="1"/>
</dbReference>
<evidence type="ECO:0000256" key="2">
    <source>
        <dbReference type="SAM" id="MobiDB-lite"/>
    </source>
</evidence>
<dbReference type="InterPro" id="IPR051589">
    <property type="entry name" value="Sialate-O-sulfotransferase"/>
</dbReference>
<feature type="domain" description="WSC" evidence="4">
    <location>
        <begin position="46"/>
        <end position="139"/>
    </location>
</feature>
<evidence type="ECO:0000313" key="6">
    <source>
        <dbReference type="Proteomes" id="UP000292702"/>
    </source>
</evidence>
<feature type="region of interest" description="Disordered" evidence="2">
    <location>
        <begin position="265"/>
        <end position="296"/>
    </location>
</feature>
<feature type="domain" description="WSC" evidence="4">
    <location>
        <begin position="160"/>
        <end position="260"/>
    </location>
</feature>
<evidence type="ECO:0000259" key="4">
    <source>
        <dbReference type="PROSITE" id="PS51212"/>
    </source>
</evidence>
<organism evidence="5 6">
    <name type="scientific">Steccherinum ochraceum</name>
    <dbReference type="NCBI Taxonomy" id="92696"/>
    <lineage>
        <taxon>Eukaryota</taxon>
        <taxon>Fungi</taxon>
        <taxon>Dikarya</taxon>
        <taxon>Basidiomycota</taxon>
        <taxon>Agaricomycotina</taxon>
        <taxon>Agaricomycetes</taxon>
        <taxon>Polyporales</taxon>
        <taxon>Steccherinaceae</taxon>
        <taxon>Steccherinum</taxon>
    </lineage>
</organism>
<feature type="signal peptide" evidence="3">
    <location>
        <begin position="1"/>
        <end position="20"/>
    </location>
</feature>
<dbReference type="Pfam" id="PF01822">
    <property type="entry name" value="WSC"/>
    <property type="match status" value="2"/>
</dbReference>
<reference evidence="5 6" key="1">
    <citation type="submission" date="2018-11" db="EMBL/GenBank/DDBJ databases">
        <title>Genome assembly of Steccherinum ochraceum LE-BIN_3174, the white-rot fungus of the Steccherinaceae family (The Residual Polyporoid clade, Polyporales, Basidiomycota).</title>
        <authorList>
            <person name="Fedorova T.V."/>
            <person name="Glazunova O.A."/>
            <person name="Landesman E.O."/>
            <person name="Moiseenko K.V."/>
            <person name="Psurtseva N.V."/>
            <person name="Savinova O.S."/>
            <person name="Shakhova N.V."/>
            <person name="Tyazhelova T.V."/>
            <person name="Vasina D.V."/>
        </authorList>
    </citation>
    <scope>NUCLEOTIDE SEQUENCE [LARGE SCALE GENOMIC DNA]</scope>
    <source>
        <strain evidence="5 6">LE-BIN_3174</strain>
    </source>
</reference>
<keyword evidence="6" id="KW-1185">Reference proteome</keyword>
<name>A0A4R0QZR3_9APHY</name>
<evidence type="ECO:0000256" key="3">
    <source>
        <dbReference type="SAM" id="SignalP"/>
    </source>
</evidence>
<dbReference type="SMART" id="SM00321">
    <property type="entry name" value="WSC"/>
    <property type="match status" value="2"/>
</dbReference>